<dbReference type="AlphaFoldDB" id="A0A318T361"/>
<comment type="caution">
    <text evidence="2">The sequence shown here is derived from an EMBL/GenBank/DDBJ whole genome shotgun (WGS) entry which is preliminary data.</text>
</comment>
<keyword evidence="1" id="KW-0812">Transmembrane</keyword>
<keyword evidence="3" id="KW-1185">Reference proteome</keyword>
<keyword evidence="1" id="KW-0472">Membrane</keyword>
<feature type="transmembrane region" description="Helical" evidence="1">
    <location>
        <begin position="6"/>
        <end position="26"/>
    </location>
</feature>
<evidence type="ECO:0000256" key="1">
    <source>
        <dbReference type="SAM" id="Phobius"/>
    </source>
</evidence>
<evidence type="ECO:0000313" key="2">
    <source>
        <dbReference type="EMBL" id="PYE88465.1"/>
    </source>
</evidence>
<name>A0A318T361_9HYPH</name>
<gene>
    <name evidence="2" type="ORF">C7477_107108</name>
</gene>
<dbReference type="EMBL" id="QJTF01000007">
    <property type="protein sequence ID" value="PYE88465.1"/>
    <property type="molecule type" value="Genomic_DNA"/>
</dbReference>
<keyword evidence="1" id="KW-1133">Transmembrane helix</keyword>
<proteinExistence type="predicted"/>
<reference evidence="2 3" key="1">
    <citation type="submission" date="2018-06" db="EMBL/GenBank/DDBJ databases">
        <title>Genomic Encyclopedia of Type Strains, Phase III (KMG-III): the genomes of soil and plant-associated and newly described type strains.</title>
        <authorList>
            <person name="Whitman W."/>
        </authorList>
    </citation>
    <scope>NUCLEOTIDE SEQUENCE [LARGE SCALE GENOMIC DNA]</scope>
    <source>
        <strain evidence="2 3">ORS 1419</strain>
    </source>
</reference>
<evidence type="ECO:0000313" key="3">
    <source>
        <dbReference type="Proteomes" id="UP000247454"/>
    </source>
</evidence>
<dbReference type="RefSeq" id="WP_281032528.1">
    <property type="nucleotide sequence ID" value="NZ_QJTF01000007.1"/>
</dbReference>
<sequence>MTYEDFVIWLTVPAATLLIVAFLLFITRKDREHNDKPRHSR</sequence>
<accession>A0A318T361</accession>
<dbReference type="Proteomes" id="UP000247454">
    <property type="component" value="Unassembled WGS sequence"/>
</dbReference>
<protein>
    <submittedName>
        <fullName evidence="2">Uncharacterized protein</fullName>
    </submittedName>
</protein>
<organism evidence="2 3">
    <name type="scientific">Phyllobacterium leguminum</name>
    <dbReference type="NCBI Taxonomy" id="314237"/>
    <lineage>
        <taxon>Bacteria</taxon>
        <taxon>Pseudomonadati</taxon>
        <taxon>Pseudomonadota</taxon>
        <taxon>Alphaproteobacteria</taxon>
        <taxon>Hyphomicrobiales</taxon>
        <taxon>Phyllobacteriaceae</taxon>
        <taxon>Phyllobacterium</taxon>
    </lineage>
</organism>